<evidence type="ECO:0000256" key="4">
    <source>
        <dbReference type="PROSITE-ProRule" id="PRU00134"/>
    </source>
</evidence>
<keyword evidence="3" id="KW-0862">Zinc</keyword>
<feature type="region of interest" description="Disordered" evidence="5">
    <location>
        <begin position="310"/>
        <end position="334"/>
    </location>
</feature>
<evidence type="ECO:0000256" key="2">
    <source>
        <dbReference type="ARBA" id="ARBA00022771"/>
    </source>
</evidence>
<protein>
    <recommendedName>
        <fullName evidence="6">MYND-type domain-containing protein</fullName>
    </recommendedName>
</protein>
<dbReference type="InterPro" id="IPR002893">
    <property type="entry name" value="Znf_MYND"/>
</dbReference>
<gene>
    <name evidence="7" type="ORF">WJX73_002268</name>
</gene>
<evidence type="ECO:0000256" key="5">
    <source>
        <dbReference type="SAM" id="MobiDB-lite"/>
    </source>
</evidence>
<keyword evidence="1" id="KW-0479">Metal-binding</keyword>
<dbReference type="Gene3D" id="6.10.140.2220">
    <property type="match status" value="1"/>
</dbReference>
<organism evidence="7 8">
    <name type="scientific">Symbiochloris irregularis</name>
    <dbReference type="NCBI Taxonomy" id="706552"/>
    <lineage>
        <taxon>Eukaryota</taxon>
        <taxon>Viridiplantae</taxon>
        <taxon>Chlorophyta</taxon>
        <taxon>core chlorophytes</taxon>
        <taxon>Trebouxiophyceae</taxon>
        <taxon>Trebouxiales</taxon>
        <taxon>Trebouxiaceae</taxon>
        <taxon>Symbiochloris</taxon>
    </lineage>
</organism>
<accession>A0AAW1PUC7</accession>
<dbReference type="GO" id="GO:0008270">
    <property type="term" value="F:zinc ion binding"/>
    <property type="evidence" value="ECO:0007669"/>
    <property type="project" value="UniProtKB-KW"/>
</dbReference>
<dbReference type="EMBL" id="JALJOQ010000009">
    <property type="protein sequence ID" value="KAK9812062.1"/>
    <property type="molecule type" value="Genomic_DNA"/>
</dbReference>
<dbReference type="AlphaFoldDB" id="A0AAW1PUC7"/>
<dbReference type="Proteomes" id="UP001465755">
    <property type="component" value="Unassembled WGS sequence"/>
</dbReference>
<proteinExistence type="predicted"/>
<dbReference type="SUPFAM" id="SSF144232">
    <property type="entry name" value="HIT/MYND zinc finger-like"/>
    <property type="match status" value="1"/>
</dbReference>
<keyword evidence="8" id="KW-1185">Reference proteome</keyword>
<feature type="domain" description="MYND-type" evidence="6">
    <location>
        <begin position="263"/>
        <end position="299"/>
    </location>
</feature>
<feature type="compositionally biased region" description="Low complexity" evidence="5">
    <location>
        <begin position="310"/>
        <end position="329"/>
    </location>
</feature>
<evidence type="ECO:0000256" key="1">
    <source>
        <dbReference type="ARBA" id="ARBA00022723"/>
    </source>
</evidence>
<evidence type="ECO:0000256" key="3">
    <source>
        <dbReference type="ARBA" id="ARBA00022833"/>
    </source>
</evidence>
<dbReference type="Pfam" id="PF01753">
    <property type="entry name" value="zf-MYND"/>
    <property type="match status" value="1"/>
</dbReference>
<reference evidence="7 8" key="1">
    <citation type="journal article" date="2024" name="Nat. Commun.">
        <title>Phylogenomics reveals the evolutionary origins of lichenization in chlorophyte algae.</title>
        <authorList>
            <person name="Puginier C."/>
            <person name="Libourel C."/>
            <person name="Otte J."/>
            <person name="Skaloud P."/>
            <person name="Haon M."/>
            <person name="Grisel S."/>
            <person name="Petersen M."/>
            <person name="Berrin J.G."/>
            <person name="Delaux P.M."/>
            <person name="Dal Grande F."/>
            <person name="Keller J."/>
        </authorList>
    </citation>
    <scope>NUCLEOTIDE SEQUENCE [LARGE SCALE GENOMIC DNA]</scope>
    <source>
        <strain evidence="7 8">SAG 2036</strain>
    </source>
</reference>
<evidence type="ECO:0000313" key="8">
    <source>
        <dbReference type="Proteomes" id="UP001465755"/>
    </source>
</evidence>
<comment type="caution">
    <text evidence="7">The sequence shown here is derived from an EMBL/GenBank/DDBJ whole genome shotgun (WGS) entry which is preliminary data.</text>
</comment>
<sequence length="478" mass="54432">MMPANKNEGPANLKEFKQALQQQFLDWPELTERDYRRLLRDMRLDVKDIKRGKLGSLKDLLSRAVAKAQRLSSHTQTLDPSILPKCQTNKDSKLAFFFCATVGEVMSAELEGYDHDAFLEYRIRLARFADTYYHTRCKYLYMQDDDISVSILLVVRGVRLLKEGAPLLEVQVLPMYKGWCPPSLRGLIKEAMSSGVVLKCERLDVMFMREVLAQNTARLAPEYRQRCMREWSDDGTPFDVSFLMPMTYLDPDQIDSLQARCANGACGRPASAHCSRCQDVKYCSRNCQTAHWPHHKAQCSKASKSTPTTATTAAQHAAASDENSDDNAAGPSVIVPLRDGFTDAGLSDNADGDWELSPITRQHIARLQKARHERNKHYPPNMHGNNRFVVKLVVHFSPDSFADFAFKIQVEDQQRSFQTYLDSKQPAFKPVVAAIRKGTWDHRLPMGCINTMYMYAKRISDNALRIMLEQKPEKIPSW</sequence>
<keyword evidence="2 4" id="KW-0863">Zinc-finger</keyword>
<dbReference type="PROSITE" id="PS50865">
    <property type="entry name" value="ZF_MYND_2"/>
    <property type="match status" value="1"/>
</dbReference>
<evidence type="ECO:0000259" key="6">
    <source>
        <dbReference type="PROSITE" id="PS50865"/>
    </source>
</evidence>
<evidence type="ECO:0000313" key="7">
    <source>
        <dbReference type="EMBL" id="KAK9812062.1"/>
    </source>
</evidence>
<name>A0AAW1PUC7_9CHLO</name>